<keyword evidence="1" id="KW-0378">Hydrolase</keyword>
<evidence type="ECO:0000256" key="2">
    <source>
        <dbReference type="SAM" id="SignalP"/>
    </source>
</evidence>
<dbReference type="GO" id="GO:0046559">
    <property type="term" value="F:alpha-glucuronidase activity"/>
    <property type="evidence" value="ECO:0007669"/>
    <property type="project" value="InterPro"/>
</dbReference>
<evidence type="ECO:0000259" key="4">
    <source>
        <dbReference type="Pfam" id="PF07488"/>
    </source>
</evidence>
<keyword evidence="2" id="KW-0732">Signal</keyword>
<gene>
    <name evidence="5" type="ORF">SAMN06269173_10529</name>
</gene>
<organism evidence="5 6">
    <name type="scientific">Hymenobacter mucosus</name>
    <dbReference type="NCBI Taxonomy" id="1411120"/>
    <lineage>
        <taxon>Bacteria</taxon>
        <taxon>Pseudomonadati</taxon>
        <taxon>Bacteroidota</taxon>
        <taxon>Cytophagia</taxon>
        <taxon>Cytophagales</taxon>
        <taxon>Hymenobacteraceae</taxon>
        <taxon>Hymenobacter</taxon>
    </lineage>
</organism>
<feature type="domain" description="Glycosyl hydrolase family 67 catalytic" evidence="4">
    <location>
        <begin position="112"/>
        <end position="427"/>
    </location>
</feature>
<dbReference type="Pfam" id="PF07488">
    <property type="entry name" value="Glyco_hydro_67M"/>
    <property type="match status" value="1"/>
</dbReference>
<dbReference type="InterPro" id="IPR037054">
    <property type="entry name" value="A-glucoronidase_C_sf"/>
</dbReference>
<dbReference type="SUPFAM" id="SSF51445">
    <property type="entry name" value="(Trans)glycosidases"/>
    <property type="match status" value="1"/>
</dbReference>
<feature type="signal peptide" evidence="2">
    <location>
        <begin position="1"/>
        <end position="19"/>
    </location>
</feature>
<dbReference type="Pfam" id="PF07477">
    <property type="entry name" value="Glyco_hydro_67C"/>
    <property type="match status" value="1"/>
</dbReference>
<proteinExistence type="predicted"/>
<dbReference type="InterPro" id="IPR017853">
    <property type="entry name" value="GH"/>
</dbReference>
<evidence type="ECO:0000313" key="6">
    <source>
        <dbReference type="Proteomes" id="UP000198310"/>
    </source>
</evidence>
<name>A0A238YAC7_9BACT</name>
<dbReference type="PANTHER" id="PTHR39207:SF1">
    <property type="entry name" value="ALPHA-GLUCURONIDASE A"/>
    <property type="match status" value="1"/>
</dbReference>
<dbReference type="InterPro" id="IPR011099">
    <property type="entry name" value="Glyco_hydro_67_C"/>
</dbReference>
<dbReference type="GO" id="GO:0005576">
    <property type="term" value="C:extracellular region"/>
    <property type="evidence" value="ECO:0007669"/>
    <property type="project" value="InterPro"/>
</dbReference>
<evidence type="ECO:0000259" key="3">
    <source>
        <dbReference type="Pfam" id="PF07477"/>
    </source>
</evidence>
<feature type="chain" id="PRO_5012421304" evidence="2">
    <location>
        <begin position="20"/>
        <end position="692"/>
    </location>
</feature>
<reference evidence="6" key="1">
    <citation type="submission" date="2017-06" db="EMBL/GenBank/DDBJ databases">
        <authorList>
            <person name="Varghese N."/>
            <person name="Submissions S."/>
        </authorList>
    </citation>
    <scope>NUCLEOTIDE SEQUENCE [LARGE SCALE GENOMIC DNA]</scope>
    <source>
        <strain evidence="6">DSM 28041</strain>
    </source>
</reference>
<dbReference type="InterPro" id="IPR011100">
    <property type="entry name" value="Glyco_hydro_67_cat"/>
</dbReference>
<dbReference type="PANTHER" id="PTHR39207">
    <property type="entry name" value="ALPHA-GLUCURONIDASE A"/>
    <property type="match status" value="1"/>
</dbReference>
<evidence type="ECO:0000256" key="1">
    <source>
        <dbReference type="ARBA" id="ARBA00022801"/>
    </source>
</evidence>
<keyword evidence="6" id="KW-1185">Reference proteome</keyword>
<dbReference type="Gene3D" id="3.20.20.80">
    <property type="entry name" value="Glycosidases"/>
    <property type="match status" value="1"/>
</dbReference>
<dbReference type="InterPro" id="IPR029018">
    <property type="entry name" value="Hex-like_dom2"/>
</dbReference>
<dbReference type="EMBL" id="FZNS01000005">
    <property type="protein sequence ID" value="SNR67299.1"/>
    <property type="molecule type" value="Genomic_DNA"/>
</dbReference>
<protein>
    <submittedName>
        <fullName evidence="5">Alpha-glucuronidase</fullName>
    </submittedName>
</protein>
<sequence>MKTLFLIVLLLSLPAGLRAEDGHQLWLRKQQAAPVKVVSSAKNSAIVATAKQELQQGWRGKAGASVALTIKKDKAIKFDGFHLSPNGVQATTEAGLLYGVFELLRRQQTGQAVSDALSNPSYEYRLLNHWDNPDGSVERGYAGQSIFWRKDNALVTTAEDKTRWQEYARANASVGINGAVINNVNASQLILTPEYLGRVKAIADVFRPYGVKVYLAVKFTSPALLGGLKTSDPLDPAVATWWQSKTKEIYRLVPDFGGFLVKASSEGQPGPQDYGRTHADGANMLADAVRPYGGIVMWRAFVYSPNDKDRAKQAYNEFVPLDGKFRDNVIIQVKNGPVDFQPREPFSPLFGALKKTSVMPEFQITQEYLGHAIDLVFLSTMWEECLQSDTYQAGPGSTVARCTDGRVYPQKHTAMAGVSNVGLDTNWTGHDFAQANWYAFGRLAWNNTLKSAQIADEWLKLTFSGAAAPQSAAPQYAADWNTNFLGPVKQMMLDSREAAVNYSMPLGLHHIMSATRGHYGPGPWWAPPKMRADWTPPYYHQADSAGVGFNRTTTGSNAVSQYHEPLASQFNNPQTCPDEYLLWFHHLPWSFKMKSGHTLWEELGYHYDKGVQQVRQFQKVWDKAQPYVDAERFAVVQYKLRSQSGNAVQWKDACLLYFQQFSHMPLPATIEPPASNLDAIIANDMHPRGQEN</sequence>
<dbReference type="AlphaFoldDB" id="A0A238YAC7"/>
<dbReference type="GO" id="GO:0033939">
    <property type="term" value="F:xylan alpha-1,2-glucuronosidase activity"/>
    <property type="evidence" value="ECO:0007669"/>
    <property type="project" value="TreeGrafter"/>
</dbReference>
<dbReference type="GO" id="GO:0045493">
    <property type="term" value="P:xylan catabolic process"/>
    <property type="evidence" value="ECO:0007669"/>
    <property type="project" value="InterPro"/>
</dbReference>
<dbReference type="Proteomes" id="UP000198310">
    <property type="component" value="Unassembled WGS sequence"/>
</dbReference>
<feature type="domain" description="Glycosyl hydrolase family 67 C-terminal" evidence="3">
    <location>
        <begin position="428"/>
        <end position="669"/>
    </location>
</feature>
<dbReference type="SUPFAM" id="SSF55545">
    <property type="entry name" value="beta-N-acetylhexosaminidase-like domain"/>
    <property type="match status" value="1"/>
</dbReference>
<dbReference type="Gene3D" id="3.90.1330.10">
    <property type="entry name" value="Alpha-glucuronidase, C-terminal domain"/>
    <property type="match status" value="1"/>
</dbReference>
<dbReference type="RefSeq" id="WP_089332938.1">
    <property type="nucleotide sequence ID" value="NZ_FZNS01000005.1"/>
</dbReference>
<evidence type="ECO:0000313" key="5">
    <source>
        <dbReference type="EMBL" id="SNR67299.1"/>
    </source>
</evidence>
<accession>A0A238YAC7</accession>